<protein>
    <submittedName>
        <fullName evidence="1">Uncharacterized protein</fullName>
    </submittedName>
</protein>
<reference evidence="1 2" key="1">
    <citation type="submission" date="2022-07" db="EMBL/GenBank/DDBJ databases">
        <title>Novel species in genus Aeromicrobium.</title>
        <authorList>
            <person name="Ye L."/>
        </authorList>
    </citation>
    <scope>NUCLEOTIDE SEQUENCE [LARGE SCALE GENOMIC DNA]</scope>
    <source>
        <strain evidence="2">zg-Y50</strain>
    </source>
</reference>
<keyword evidence="2" id="KW-1185">Reference proteome</keyword>
<organism evidence="1 2">
    <name type="scientific">Aeromicrobium duanguangcaii</name>
    <dbReference type="NCBI Taxonomy" id="2968086"/>
    <lineage>
        <taxon>Bacteria</taxon>
        <taxon>Bacillati</taxon>
        <taxon>Actinomycetota</taxon>
        <taxon>Actinomycetes</taxon>
        <taxon>Propionibacteriales</taxon>
        <taxon>Nocardioidaceae</taxon>
        <taxon>Aeromicrobium</taxon>
    </lineage>
</organism>
<gene>
    <name evidence="1" type="ORF">NP095_08405</name>
</gene>
<dbReference type="RefSeq" id="WP_256765895.1">
    <property type="nucleotide sequence ID" value="NZ_CP101990.1"/>
</dbReference>
<dbReference type="EMBL" id="CP101990">
    <property type="protein sequence ID" value="UUI67232.1"/>
    <property type="molecule type" value="Genomic_DNA"/>
</dbReference>
<evidence type="ECO:0000313" key="2">
    <source>
        <dbReference type="Proteomes" id="UP001315860"/>
    </source>
</evidence>
<dbReference type="Proteomes" id="UP001315860">
    <property type="component" value="Chromosome"/>
</dbReference>
<sequence>MLTVVPAAQAATGVAVNVSSIPAEESFTVSMTSTFDMSGVYYDYRRVGAATWIELGPHQWSTMSRSHSFPMSIDTPGQYEFRVRATRRYVSYGCGQTGCVTWEIDVSPTTATINVTAPLPKVTAIAPTVNVGSFTVPTVAGLTYQFRGPGATSWTAVPEAGVTGRQVYEVRAQAQSGYKLVGTSTFSADTREPVSFPEPVGTGGHIAAVAHPGYTLKAGRRADGTFQPPSTLPATGVVTPGVWRVSATENAGYRVTGTSSYDVDAREVIATVAPDLVGHVLTIPTHPDLTYTLNGEPVAAGTTHRVIAATVNAEFRLPDAQKALGDTTWTFEPGRMTVQTAVPTAGPLTIEVDVPEGARYEYRAGTTAPWRLLPTDGRVGGGVFEVRALAEDDSFVLSGDTSWTSLDTRLRAAAVVPPVLDRDERTVVIPEVDGIEYLVDGIVVEAGTHDLLTKSVITARLLDDYVWSLSEPPSWNVDHRRPVTLVPPSADRTARTLTIPHVSGVEYRIDGTPVTDAGPRALRTTATVTARLVDTETTVWSEEPPSTRWDFDNRVRISPPGPGTDVDRLEMTIPSVPGVEYLAGLHVLEPRVYTQLTAIDIHARLTNADESVFTDDATTSWRIDMGGQVDVEPPKPELDERTGKVTIPVVAGVAYSIGSTPVSPGTHTLPAEAQVAVSAASASLRYRVTGTSHWMYDGRRLVEVAAPTFDAEAQSMVIPSAPGVIYAAVRPGDDLQAQPEVVELAPGPQPAVGLFVVYAIPADETYRLSDTSMGPWLVSHFTVPVTVTAPTADLGGRRVTIPETPGVQYKIDGVLVGPGEHAYRTLVEVTAHATGPGFVLNGDDRWTFDLRTRTPVPAPVVNAASSTITLTVTAGIVYVVNGVELTGGTHLVRLPATVLLKVVDPSIAVTGTASWRFAAPAGYIAPPKAESPSKPAAALKAVKAKKPKFRKKKGRLVLTRTTGVTYKVRVKAKGKKAKTVTVRFTGRTKVIRIKRGERAVVTATALRGHKISGAKKWTFRR</sequence>
<name>A0ABY5K9W1_9ACTN</name>
<proteinExistence type="predicted"/>
<accession>A0ABY5K9W1</accession>
<evidence type="ECO:0000313" key="1">
    <source>
        <dbReference type="EMBL" id="UUI67232.1"/>
    </source>
</evidence>